<keyword evidence="3" id="KW-0378">Hydrolase</keyword>
<dbReference type="GO" id="GO:0006508">
    <property type="term" value="P:proteolysis"/>
    <property type="evidence" value="ECO:0007669"/>
    <property type="project" value="InterPro"/>
</dbReference>
<evidence type="ECO:0000313" key="15">
    <source>
        <dbReference type="Proteomes" id="UP000247569"/>
    </source>
</evidence>
<feature type="binding site" evidence="8">
    <location>
        <position position="307"/>
    </location>
    <ligand>
        <name>substrate</name>
    </ligand>
</feature>
<gene>
    <name evidence="14" type="ORF">DFR70_103175</name>
</gene>
<evidence type="ECO:0000256" key="1">
    <source>
        <dbReference type="ARBA" id="ARBA00007164"/>
    </source>
</evidence>
<dbReference type="GO" id="GO:0009002">
    <property type="term" value="F:serine-type D-Ala-D-Ala carboxypeptidase activity"/>
    <property type="evidence" value="ECO:0007669"/>
    <property type="project" value="InterPro"/>
</dbReference>
<evidence type="ECO:0000256" key="5">
    <source>
        <dbReference type="ARBA" id="ARBA00022984"/>
    </source>
</evidence>
<dbReference type="InterPro" id="IPR018044">
    <property type="entry name" value="Peptidase_S11"/>
</dbReference>
<evidence type="ECO:0000313" key="14">
    <source>
        <dbReference type="EMBL" id="PXX66427.1"/>
    </source>
</evidence>
<keyword evidence="11" id="KW-1133">Transmembrane helix</keyword>
<dbReference type="InterPro" id="IPR012338">
    <property type="entry name" value="Beta-lactam/transpept-like"/>
</dbReference>
<feature type="transmembrane region" description="Helical" evidence="11">
    <location>
        <begin position="403"/>
        <end position="420"/>
    </location>
</feature>
<evidence type="ECO:0000256" key="7">
    <source>
        <dbReference type="PIRSR" id="PIRSR618044-1"/>
    </source>
</evidence>
<dbReference type="EMBL" id="QJKF01000003">
    <property type="protein sequence ID" value="PXX66427.1"/>
    <property type="molecule type" value="Genomic_DNA"/>
</dbReference>
<dbReference type="GO" id="GO:0009252">
    <property type="term" value="P:peptidoglycan biosynthetic process"/>
    <property type="evidence" value="ECO:0007669"/>
    <property type="project" value="UniProtKB-KW"/>
</dbReference>
<dbReference type="GO" id="GO:0071555">
    <property type="term" value="P:cell wall organization"/>
    <property type="evidence" value="ECO:0007669"/>
    <property type="project" value="UniProtKB-KW"/>
</dbReference>
<evidence type="ECO:0000256" key="11">
    <source>
        <dbReference type="SAM" id="Phobius"/>
    </source>
</evidence>
<evidence type="ECO:0000256" key="4">
    <source>
        <dbReference type="ARBA" id="ARBA00022960"/>
    </source>
</evidence>
<keyword evidence="11" id="KW-0472">Membrane</keyword>
<dbReference type="Proteomes" id="UP000247569">
    <property type="component" value="Unassembled WGS sequence"/>
</dbReference>
<evidence type="ECO:0000256" key="12">
    <source>
        <dbReference type="SAM" id="SignalP"/>
    </source>
</evidence>
<dbReference type="PRINTS" id="PR00725">
    <property type="entry name" value="DADACBPTASE1"/>
</dbReference>
<dbReference type="InterPro" id="IPR001967">
    <property type="entry name" value="Peptidase_S11_N"/>
</dbReference>
<dbReference type="PANTHER" id="PTHR21581">
    <property type="entry name" value="D-ALANYL-D-ALANINE CARBOXYPEPTIDASE"/>
    <property type="match status" value="1"/>
</dbReference>
<sequence length="427" mass="44498">MKIWLSRSRAALRLGSALAALAVCAGTAVPALAAPPPSTPTTPFTTPNTDNCPQKTSPPAPIDLSEVPQPGEPTPTALPIPAPPVGGDRLGECGVVLPKGAPAAPQDISATAWQVTDLDTGDVLAAKDPHGRYRPASTIKVLLATVALRTLDLNKVVVGTQDDANADGTRVGIGPGGHYTNRQLMQGLIMCSGNDAAHAIATQLGGEAATVAKMNELAKSLGALDTRTASPSGLDGPGMSTSAYDLSVLFREAMTIPLFAELIHTEQVDFPGYPANPAIEGDKDHPGFAIGNDNHLLYEYEGALGGKTGFTDDARQTFVAAAERGGRRLVVTLLKADVRPLRPADQAARLLDYGFALPRGTSVGELPSPDRKQRTSGATLASPPPGDQDSRPVTDEDHGDTRLLWIAGGTILALALLLGARRLNRRR</sequence>
<feature type="region of interest" description="Disordered" evidence="10">
    <location>
        <begin position="31"/>
        <end position="75"/>
    </location>
</feature>
<evidence type="ECO:0000256" key="6">
    <source>
        <dbReference type="ARBA" id="ARBA00023316"/>
    </source>
</evidence>
<feature type="domain" description="Peptidase S11 D-alanyl-D-alanine carboxypeptidase A N-terminal" evidence="13">
    <location>
        <begin position="104"/>
        <end position="336"/>
    </location>
</feature>
<name>A0A318KSH4_9NOCA</name>
<feature type="signal peptide" evidence="12">
    <location>
        <begin position="1"/>
        <end position="33"/>
    </location>
</feature>
<feature type="active site" description="Acyl-ester intermediate" evidence="7">
    <location>
        <position position="137"/>
    </location>
</feature>
<dbReference type="Pfam" id="PF00768">
    <property type="entry name" value="Peptidase_S11"/>
    <property type="match status" value="1"/>
</dbReference>
<organism evidence="14 15">
    <name type="scientific">Nocardia tenerifensis</name>
    <dbReference type="NCBI Taxonomy" id="228006"/>
    <lineage>
        <taxon>Bacteria</taxon>
        <taxon>Bacillati</taxon>
        <taxon>Actinomycetota</taxon>
        <taxon>Actinomycetes</taxon>
        <taxon>Mycobacteriales</taxon>
        <taxon>Nocardiaceae</taxon>
        <taxon>Nocardia</taxon>
    </lineage>
</organism>
<keyword evidence="4" id="KW-0133">Cell shape</keyword>
<dbReference type="PANTHER" id="PTHR21581:SF33">
    <property type="entry name" value="D-ALANYL-D-ALANINE CARBOXYPEPTIDASE DACB"/>
    <property type="match status" value="1"/>
</dbReference>
<keyword evidence="11" id="KW-0812">Transmembrane</keyword>
<keyword evidence="15" id="KW-1185">Reference proteome</keyword>
<comment type="similarity">
    <text evidence="1 9">Belongs to the peptidase S11 family.</text>
</comment>
<keyword evidence="6" id="KW-0961">Cell wall biogenesis/degradation</keyword>
<dbReference type="OrthoDB" id="3663940at2"/>
<dbReference type="GO" id="GO:0008360">
    <property type="term" value="P:regulation of cell shape"/>
    <property type="evidence" value="ECO:0007669"/>
    <property type="project" value="UniProtKB-KW"/>
</dbReference>
<dbReference type="RefSeq" id="WP_040731956.1">
    <property type="nucleotide sequence ID" value="NZ_QJKF01000003.1"/>
</dbReference>
<evidence type="ECO:0000256" key="9">
    <source>
        <dbReference type="RuleBase" id="RU004016"/>
    </source>
</evidence>
<feature type="active site" description="Proton acceptor" evidence="7">
    <location>
        <position position="140"/>
    </location>
</feature>
<evidence type="ECO:0000256" key="10">
    <source>
        <dbReference type="SAM" id="MobiDB-lite"/>
    </source>
</evidence>
<feature type="active site" evidence="7">
    <location>
        <position position="192"/>
    </location>
</feature>
<evidence type="ECO:0000256" key="2">
    <source>
        <dbReference type="ARBA" id="ARBA00022729"/>
    </source>
</evidence>
<evidence type="ECO:0000256" key="3">
    <source>
        <dbReference type="ARBA" id="ARBA00022801"/>
    </source>
</evidence>
<evidence type="ECO:0000259" key="13">
    <source>
        <dbReference type="Pfam" id="PF00768"/>
    </source>
</evidence>
<dbReference type="AlphaFoldDB" id="A0A318KSH4"/>
<accession>A0A318KSH4</accession>
<feature type="region of interest" description="Disordered" evidence="10">
    <location>
        <begin position="362"/>
        <end position="396"/>
    </location>
</feature>
<keyword evidence="2 12" id="KW-0732">Signal</keyword>
<comment type="caution">
    <text evidence="14">The sequence shown here is derived from an EMBL/GenBank/DDBJ whole genome shotgun (WGS) entry which is preliminary data.</text>
</comment>
<feature type="chain" id="PRO_5016411803" evidence="12">
    <location>
        <begin position="34"/>
        <end position="427"/>
    </location>
</feature>
<evidence type="ECO:0000256" key="8">
    <source>
        <dbReference type="PIRSR" id="PIRSR618044-2"/>
    </source>
</evidence>
<keyword evidence="14" id="KW-0121">Carboxypeptidase</keyword>
<reference evidence="14 15" key="1">
    <citation type="submission" date="2018-05" db="EMBL/GenBank/DDBJ databases">
        <title>Genomic Encyclopedia of Type Strains, Phase IV (KMG-IV): sequencing the most valuable type-strain genomes for metagenomic binning, comparative biology and taxonomic classification.</title>
        <authorList>
            <person name="Goeker M."/>
        </authorList>
    </citation>
    <scope>NUCLEOTIDE SEQUENCE [LARGE SCALE GENOMIC DNA]</scope>
    <source>
        <strain evidence="14 15">DSM 44704</strain>
    </source>
</reference>
<protein>
    <submittedName>
        <fullName evidence="14">D-alanyl-D-alanine carboxypeptidase (Penicillin-binding protein 5/6)</fullName>
    </submittedName>
</protein>
<proteinExistence type="inferred from homology"/>
<dbReference type="Gene3D" id="3.40.710.10">
    <property type="entry name" value="DD-peptidase/beta-lactamase superfamily"/>
    <property type="match status" value="1"/>
</dbReference>
<keyword evidence="14" id="KW-0645">Protease</keyword>
<dbReference type="SUPFAM" id="SSF56601">
    <property type="entry name" value="beta-lactamase/transpeptidase-like"/>
    <property type="match status" value="1"/>
</dbReference>
<keyword evidence="5" id="KW-0573">Peptidoglycan synthesis</keyword>